<dbReference type="InterPro" id="IPR001254">
    <property type="entry name" value="Trypsin_dom"/>
</dbReference>
<accession>A0ABS8ZX31</accession>
<protein>
    <submittedName>
        <fullName evidence="3">Trypsin-like serine protease</fullName>
        <ecNumber evidence="3">3.4.21.-</ecNumber>
    </submittedName>
</protein>
<dbReference type="InterPro" id="IPR009003">
    <property type="entry name" value="Peptidase_S1_PA"/>
</dbReference>
<dbReference type="SUPFAM" id="SSF50494">
    <property type="entry name" value="Trypsin-like serine proteases"/>
    <property type="match status" value="1"/>
</dbReference>
<keyword evidence="1 3" id="KW-0378">Hydrolase</keyword>
<dbReference type="Proteomes" id="UP001521150">
    <property type="component" value="Unassembled WGS sequence"/>
</dbReference>
<dbReference type="EMBL" id="JAJVCN010000004">
    <property type="protein sequence ID" value="MCE7011201.1"/>
    <property type="molecule type" value="Genomic_DNA"/>
</dbReference>
<comment type="caution">
    <text evidence="3">The sequence shown here is derived from an EMBL/GenBank/DDBJ whole genome shotgun (WGS) entry which is preliminary data.</text>
</comment>
<dbReference type="SUPFAM" id="SSF51055">
    <property type="entry name" value="Carbohydrate binding domain"/>
    <property type="match status" value="1"/>
</dbReference>
<gene>
    <name evidence="3" type="ORF">LWC34_51605</name>
</gene>
<dbReference type="InterPro" id="IPR036573">
    <property type="entry name" value="CBM_sf_5/12"/>
</dbReference>
<dbReference type="Pfam" id="PF00089">
    <property type="entry name" value="Trypsin"/>
    <property type="match status" value="1"/>
</dbReference>
<dbReference type="Gene3D" id="2.10.10.20">
    <property type="entry name" value="Carbohydrate-binding module superfamily 5/12"/>
    <property type="match status" value="1"/>
</dbReference>
<organism evidence="3 4">
    <name type="scientific">Kibdelosporangium philippinense</name>
    <dbReference type="NCBI Taxonomy" id="211113"/>
    <lineage>
        <taxon>Bacteria</taxon>
        <taxon>Bacillati</taxon>
        <taxon>Actinomycetota</taxon>
        <taxon>Actinomycetes</taxon>
        <taxon>Pseudonocardiales</taxon>
        <taxon>Pseudonocardiaceae</taxon>
        <taxon>Kibdelosporangium</taxon>
    </lineage>
</organism>
<dbReference type="InterPro" id="IPR051333">
    <property type="entry name" value="CLIP_Serine_Protease"/>
</dbReference>
<reference evidence="3 4" key="1">
    <citation type="submission" date="2021-12" db="EMBL/GenBank/DDBJ databases">
        <title>Genome sequence of Kibdelosporangium philippinense ATCC 49844.</title>
        <authorList>
            <person name="Fedorov E.A."/>
            <person name="Omeragic M."/>
            <person name="Shalygina K.F."/>
            <person name="Maclea K.S."/>
        </authorList>
    </citation>
    <scope>NUCLEOTIDE SEQUENCE [LARGE SCALE GENOMIC DNA]</scope>
    <source>
        <strain evidence="3 4">ATCC 49844</strain>
    </source>
</reference>
<sequence>MYGTTSATACYGDSGGPALVQANGGWQLVGATSRSGGTNSTCGTGTDNAVYTDVVAYRQWIDSTIGGGEPCQAVAWRSGVNYPPGSAVSFQNAEWQAQYWTYGQAPGQSWVWQPIGEC</sequence>
<dbReference type="SMART" id="SM00495">
    <property type="entry name" value="ChtBD3"/>
    <property type="match status" value="1"/>
</dbReference>
<name>A0ABS8ZX31_9PSEU</name>
<evidence type="ECO:0000313" key="4">
    <source>
        <dbReference type="Proteomes" id="UP001521150"/>
    </source>
</evidence>
<evidence type="ECO:0000313" key="3">
    <source>
        <dbReference type="EMBL" id="MCE7011201.1"/>
    </source>
</evidence>
<keyword evidence="4" id="KW-1185">Reference proteome</keyword>
<dbReference type="GO" id="GO:0016787">
    <property type="term" value="F:hydrolase activity"/>
    <property type="evidence" value="ECO:0007669"/>
    <property type="project" value="UniProtKB-KW"/>
</dbReference>
<dbReference type="InterPro" id="IPR003610">
    <property type="entry name" value="CBM5/12"/>
</dbReference>
<evidence type="ECO:0000256" key="1">
    <source>
        <dbReference type="ARBA" id="ARBA00022801"/>
    </source>
</evidence>
<dbReference type="Gene3D" id="2.40.10.10">
    <property type="entry name" value="Trypsin-like serine proteases"/>
    <property type="match status" value="1"/>
</dbReference>
<evidence type="ECO:0000259" key="2">
    <source>
        <dbReference type="SMART" id="SM00495"/>
    </source>
</evidence>
<dbReference type="PANTHER" id="PTHR24260">
    <property type="match status" value="1"/>
</dbReference>
<dbReference type="CDD" id="cd12215">
    <property type="entry name" value="ChiC_BD"/>
    <property type="match status" value="1"/>
</dbReference>
<proteinExistence type="predicted"/>
<dbReference type="InterPro" id="IPR043504">
    <property type="entry name" value="Peptidase_S1_PA_chymotrypsin"/>
</dbReference>
<feature type="domain" description="Chitin-binding type-3" evidence="2">
    <location>
        <begin position="73"/>
        <end position="115"/>
    </location>
</feature>
<dbReference type="PANTHER" id="PTHR24260:SF132">
    <property type="entry name" value="PEPTIDASE S1 DOMAIN-CONTAINING PROTEIN"/>
    <property type="match status" value="1"/>
</dbReference>
<dbReference type="EC" id="3.4.21.-" evidence="3"/>